<dbReference type="Proteomes" id="UP000187406">
    <property type="component" value="Unassembled WGS sequence"/>
</dbReference>
<protein>
    <recommendedName>
        <fullName evidence="3">DUF4219 domain-containing protein</fullName>
    </recommendedName>
</protein>
<dbReference type="EMBL" id="BDDD01001972">
    <property type="protein sequence ID" value="GAV79391.1"/>
    <property type="molecule type" value="Genomic_DNA"/>
</dbReference>
<reference evidence="2" key="1">
    <citation type="submission" date="2016-04" db="EMBL/GenBank/DDBJ databases">
        <title>Cephalotus genome sequencing.</title>
        <authorList>
            <person name="Fukushima K."/>
            <person name="Hasebe M."/>
            <person name="Fang X."/>
        </authorList>
    </citation>
    <scope>NUCLEOTIDE SEQUENCE [LARGE SCALE GENOMIC DNA]</scope>
    <source>
        <strain evidence="2">cv. St1</strain>
    </source>
</reference>
<name>A0A1Q3CH39_CEPFO</name>
<dbReference type="PANTHER" id="PTHR35317:SF31">
    <property type="entry name" value="DUF4219 DOMAIN-CONTAINING PROTEIN"/>
    <property type="match status" value="1"/>
</dbReference>
<evidence type="ECO:0000313" key="2">
    <source>
        <dbReference type="Proteomes" id="UP000187406"/>
    </source>
</evidence>
<proteinExistence type="predicted"/>
<dbReference type="InParanoid" id="A0A1Q3CH39"/>
<dbReference type="PANTHER" id="PTHR35317">
    <property type="entry name" value="OS04G0629600 PROTEIN"/>
    <property type="match status" value="1"/>
</dbReference>
<organism evidence="1 2">
    <name type="scientific">Cephalotus follicularis</name>
    <name type="common">Albany pitcher plant</name>
    <dbReference type="NCBI Taxonomy" id="3775"/>
    <lineage>
        <taxon>Eukaryota</taxon>
        <taxon>Viridiplantae</taxon>
        <taxon>Streptophyta</taxon>
        <taxon>Embryophyta</taxon>
        <taxon>Tracheophyta</taxon>
        <taxon>Spermatophyta</taxon>
        <taxon>Magnoliopsida</taxon>
        <taxon>eudicotyledons</taxon>
        <taxon>Gunneridae</taxon>
        <taxon>Pentapetalae</taxon>
        <taxon>rosids</taxon>
        <taxon>fabids</taxon>
        <taxon>Oxalidales</taxon>
        <taxon>Cephalotaceae</taxon>
        <taxon>Cephalotus</taxon>
    </lineage>
</organism>
<comment type="caution">
    <text evidence="1">The sequence shown here is derived from an EMBL/GenBank/DDBJ whole genome shotgun (WGS) entry which is preliminary data.</text>
</comment>
<evidence type="ECO:0000313" key="1">
    <source>
        <dbReference type="EMBL" id="GAV79391.1"/>
    </source>
</evidence>
<gene>
    <name evidence="1" type="ORF">CFOL_v3_22856</name>
</gene>
<dbReference type="OrthoDB" id="1931687at2759"/>
<accession>A0A1Q3CH39</accession>
<dbReference type="AlphaFoldDB" id="A0A1Q3CH39"/>
<sequence>MATGYLFAPPFFRGEYYGFWLSSMMTYLKAFNLWDTVVNGCSPPNEELPDDTSLNQIKKMKKESMKNFKELSLLYSTVSDTLFHRIVSVSTTNEACDTLKEEF</sequence>
<keyword evidence="2" id="KW-1185">Reference proteome</keyword>
<evidence type="ECO:0008006" key="3">
    <source>
        <dbReference type="Google" id="ProtNLM"/>
    </source>
</evidence>